<feature type="compositionally biased region" description="Basic and acidic residues" evidence="1">
    <location>
        <begin position="529"/>
        <end position="548"/>
    </location>
</feature>
<proteinExistence type="predicted"/>
<feature type="compositionally biased region" description="Basic residues" evidence="1">
    <location>
        <begin position="438"/>
        <end position="449"/>
    </location>
</feature>
<protein>
    <submittedName>
        <fullName evidence="2">Uncharacterized protein</fullName>
    </submittedName>
</protein>
<evidence type="ECO:0000313" key="3">
    <source>
        <dbReference type="Proteomes" id="UP000799440"/>
    </source>
</evidence>
<organism evidence="2 3">
    <name type="scientific">Sporormia fimetaria CBS 119925</name>
    <dbReference type="NCBI Taxonomy" id="1340428"/>
    <lineage>
        <taxon>Eukaryota</taxon>
        <taxon>Fungi</taxon>
        <taxon>Dikarya</taxon>
        <taxon>Ascomycota</taxon>
        <taxon>Pezizomycotina</taxon>
        <taxon>Dothideomycetes</taxon>
        <taxon>Pleosporomycetidae</taxon>
        <taxon>Pleosporales</taxon>
        <taxon>Sporormiaceae</taxon>
        <taxon>Sporormia</taxon>
    </lineage>
</organism>
<feature type="region of interest" description="Disordered" evidence="1">
    <location>
        <begin position="18"/>
        <end position="44"/>
    </location>
</feature>
<accession>A0A6A6V8W8</accession>
<dbReference type="Proteomes" id="UP000799440">
    <property type="component" value="Unassembled WGS sequence"/>
</dbReference>
<evidence type="ECO:0000256" key="1">
    <source>
        <dbReference type="SAM" id="MobiDB-lite"/>
    </source>
</evidence>
<feature type="compositionally biased region" description="Basic and acidic residues" evidence="1">
    <location>
        <begin position="483"/>
        <end position="503"/>
    </location>
</feature>
<keyword evidence="3" id="KW-1185">Reference proteome</keyword>
<gene>
    <name evidence="2" type="ORF">M011DRAFT_487676</name>
</gene>
<feature type="compositionally biased region" description="Polar residues" evidence="1">
    <location>
        <begin position="299"/>
        <end position="308"/>
    </location>
</feature>
<reference evidence="2" key="1">
    <citation type="journal article" date="2020" name="Stud. Mycol.">
        <title>101 Dothideomycetes genomes: a test case for predicting lifestyles and emergence of pathogens.</title>
        <authorList>
            <person name="Haridas S."/>
            <person name="Albert R."/>
            <person name="Binder M."/>
            <person name="Bloem J."/>
            <person name="Labutti K."/>
            <person name="Salamov A."/>
            <person name="Andreopoulos B."/>
            <person name="Baker S."/>
            <person name="Barry K."/>
            <person name="Bills G."/>
            <person name="Bluhm B."/>
            <person name="Cannon C."/>
            <person name="Castanera R."/>
            <person name="Culley D."/>
            <person name="Daum C."/>
            <person name="Ezra D."/>
            <person name="Gonzalez J."/>
            <person name="Henrissat B."/>
            <person name="Kuo A."/>
            <person name="Liang C."/>
            <person name="Lipzen A."/>
            <person name="Lutzoni F."/>
            <person name="Magnuson J."/>
            <person name="Mondo S."/>
            <person name="Nolan M."/>
            <person name="Ohm R."/>
            <person name="Pangilinan J."/>
            <person name="Park H.-J."/>
            <person name="Ramirez L."/>
            <person name="Alfaro M."/>
            <person name="Sun H."/>
            <person name="Tritt A."/>
            <person name="Yoshinaga Y."/>
            <person name="Zwiers L.-H."/>
            <person name="Turgeon B."/>
            <person name="Goodwin S."/>
            <person name="Spatafora J."/>
            <person name="Crous P."/>
            <person name="Grigoriev I."/>
        </authorList>
    </citation>
    <scope>NUCLEOTIDE SEQUENCE</scope>
    <source>
        <strain evidence="2">CBS 119925</strain>
    </source>
</reference>
<dbReference type="AlphaFoldDB" id="A0A6A6V8W8"/>
<dbReference type="EMBL" id="MU006579">
    <property type="protein sequence ID" value="KAF2746174.1"/>
    <property type="molecule type" value="Genomic_DNA"/>
</dbReference>
<feature type="compositionally biased region" description="Polar residues" evidence="1">
    <location>
        <begin position="18"/>
        <end position="36"/>
    </location>
</feature>
<feature type="compositionally biased region" description="Polar residues" evidence="1">
    <location>
        <begin position="551"/>
        <end position="562"/>
    </location>
</feature>
<sequence>MFPTVGLFLTETVQGNMPSTTASLDARPQGQQGNRTLTERASFDRSSVRKTAEEVRSAHSSISTAFRFADFASQFQEASSEIGSFVHTIQRVRDDIFIATRLRQSRRIEDYCASHPEERSWIDNILLDVQSALNDMGVYVENVRVAGDEGGAVGIKRKFEWILSHHHKVRDRQTALLVCHQSLSTAINMMQMVEMGEQPSESGFQTRKMGVIYEAPSQTWLRNGNGSILRSPYSRQKYRVTQRNLGIPSITVDMHGEQKTEVPAINTEPFELPGSTPDDLPDPNNWDLYESPTSPPCPQSNRSETDPNPIQDDKLTELLDDDEPLGNILTGNVPILAQRYRGGARPVRVGVPKAPRHHSMPTTLPYIPQTPSLVEELNRWVSGYNFEHKDAPDEMDTPFTSNGSSPVAPDSANSCPPAIEYAGPKAGEKNRQSVGQRVLKRERAMKRARAVTVPAEDSPTLGQEPLSARKPESPAESPGKNSSEQKKSHDVAIEDASDAKDTEVQIAKTGEAANSNDTVDATQQGLEANNHDATKELENPSPPDKPKDASTAATQNVSTKPKVQTEEQTSEDSETVKTINPLASHPPDVPTNTPPSHDEETLPPLPPSSRVSKDSLSSIPLELRRSDTSKLEAVSLNSKPSVATLGSVETSSSQGDKPMTSMAKRRRARERRLQALYDDD</sequence>
<feature type="region of interest" description="Disordered" evidence="1">
    <location>
        <begin position="267"/>
        <end position="314"/>
    </location>
</feature>
<evidence type="ECO:0000313" key="2">
    <source>
        <dbReference type="EMBL" id="KAF2746174.1"/>
    </source>
</evidence>
<dbReference type="OrthoDB" id="3798150at2759"/>
<name>A0A6A6V8W8_9PLEO</name>
<feature type="region of interest" description="Disordered" evidence="1">
    <location>
        <begin position="391"/>
        <end position="680"/>
    </location>
</feature>
<feature type="compositionally biased region" description="Polar residues" evidence="1">
    <location>
        <begin position="512"/>
        <end position="527"/>
    </location>
</feature>